<evidence type="ECO:0000313" key="3">
    <source>
        <dbReference type="Proteomes" id="UP000799536"/>
    </source>
</evidence>
<dbReference type="OrthoDB" id="3763505at2759"/>
<evidence type="ECO:0000313" key="2">
    <source>
        <dbReference type="EMBL" id="KAF2198665.1"/>
    </source>
</evidence>
<organism evidence="1 3">
    <name type="scientific">Delitschia confertaspora ATCC 74209</name>
    <dbReference type="NCBI Taxonomy" id="1513339"/>
    <lineage>
        <taxon>Eukaryota</taxon>
        <taxon>Fungi</taxon>
        <taxon>Dikarya</taxon>
        <taxon>Ascomycota</taxon>
        <taxon>Pezizomycotina</taxon>
        <taxon>Dothideomycetes</taxon>
        <taxon>Pleosporomycetidae</taxon>
        <taxon>Pleosporales</taxon>
        <taxon>Delitschiaceae</taxon>
        <taxon>Delitschia</taxon>
    </lineage>
</organism>
<dbReference type="Proteomes" id="UP000799536">
    <property type="component" value="Unassembled WGS sequence"/>
</dbReference>
<comment type="caution">
    <text evidence="1">The sequence shown here is derived from an EMBL/GenBank/DDBJ whole genome shotgun (WGS) entry which is preliminary data.</text>
</comment>
<name>A0A9P4MTI0_9PLEO</name>
<dbReference type="EMBL" id="ML994465">
    <property type="protein sequence ID" value="KAF2196145.1"/>
    <property type="molecule type" value="Genomic_DNA"/>
</dbReference>
<evidence type="ECO:0000313" key="1">
    <source>
        <dbReference type="EMBL" id="KAF2196145.1"/>
    </source>
</evidence>
<dbReference type="EMBL" id="ML994126">
    <property type="protein sequence ID" value="KAF2198665.1"/>
    <property type="molecule type" value="Genomic_DNA"/>
</dbReference>
<feature type="non-terminal residue" evidence="1">
    <location>
        <position position="1"/>
    </location>
</feature>
<sequence length="111" mass="12797">KHTKTYNSQDSHVVTHRNTNWPVRSLSTADRTGSPIFSYLWSYVLILVRYDLDLLIKYSGLWGCVIFVKMNLCLAPPYSGNAPFSFLMFEAFSLQEVSYTQIAASLFYVHF</sequence>
<keyword evidence="3" id="KW-1185">Reference proteome</keyword>
<reference evidence="1" key="1">
    <citation type="journal article" date="2020" name="Stud. Mycol.">
        <title>101 Dothideomycetes genomes: a test case for predicting lifestyles and emergence of pathogens.</title>
        <authorList>
            <person name="Haridas S."/>
            <person name="Albert R."/>
            <person name="Binder M."/>
            <person name="Bloem J."/>
            <person name="Labutti K."/>
            <person name="Salamov A."/>
            <person name="Andreopoulos B."/>
            <person name="Baker S."/>
            <person name="Barry K."/>
            <person name="Bills G."/>
            <person name="Bluhm B."/>
            <person name="Cannon C."/>
            <person name="Castanera R."/>
            <person name="Culley D."/>
            <person name="Daum C."/>
            <person name="Ezra D."/>
            <person name="Gonzalez J."/>
            <person name="Henrissat B."/>
            <person name="Kuo A."/>
            <person name="Liang C."/>
            <person name="Lipzen A."/>
            <person name="Lutzoni F."/>
            <person name="Magnuson J."/>
            <person name="Mondo S."/>
            <person name="Nolan M."/>
            <person name="Ohm R."/>
            <person name="Pangilinan J."/>
            <person name="Park H.-J."/>
            <person name="Ramirez L."/>
            <person name="Alfaro M."/>
            <person name="Sun H."/>
            <person name="Tritt A."/>
            <person name="Yoshinaga Y."/>
            <person name="Zwiers L.-H."/>
            <person name="Turgeon B."/>
            <person name="Goodwin S."/>
            <person name="Spatafora J."/>
            <person name="Crous P."/>
            <person name="Grigoriev I."/>
        </authorList>
    </citation>
    <scope>NUCLEOTIDE SEQUENCE</scope>
    <source>
        <strain evidence="1">ATCC 74209</strain>
    </source>
</reference>
<gene>
    <name evidence="2" type="ORF">GQ43DRAFT_378051</name>
    <name evidence="1" type="ORF">GQ43DRAFT_499616</name>
</gene>
<protein>
    <submittedName>
        <fullName evidence="1">Uncharacterized protein</fullName>
    </submittedName>
</protein>
<proteinExistence type="predicted"/>
<dbReference type="AlphaFoldDB" id="A0A9P4MTI0"/>
<accession>A0A9P4MTI0</accession>